<name>A0ABV6IM20_9PROT</name>
<dbReference type="InterPro" id="IPR052948">
    <property type="entry name" value="Low_temp-induced_all0457"/>
</dbReference>
<dbReference type="PANTHER" id="PTHR36109:SF2">
    <property type="entry name" value="MEMBRANE PROTEIN"/>
    <property type="match status" value="1"/>
</dbReference>
<protein>
    <submittedName>
        <fullName evidence="2">General stress protein</fullName>
    </submittedName>
</protein>
<accession>A0ABV6IM20</accession>
<organism evidence="2 3">
    <name type="scientific">Muricoccus vinaceus</name>
    <dbReference type="NCBI Taxonomy" id="424704"/>
    <lineage>
        <taxon>Bacteria</taxon>
        <taxon>Pseudomonadati</taxon>
        <taxon>Pseudomonadota</taxon>
        <taxon>Alphaproteobacteria</taxon>
        <taxon>Acetobacterales</taxon>
        <taxon>Roseomonadaceae</taxon>
        <taxon>Muricoccus</taxon>
    </lineage>
</organism>
<feature type="compositionally biased region" description="Polar residues" evidence="1">
    <location>
        <begin position="332"/>
        <end position="345"/>
    </location>
</feature>
<dbReference type="PANTHER" id="PTHR36109">
    <property type="entry name" value="MEMBRANE PROTEIN-RELATED"/>
    <property type="match status" value="1"/>
</dbReference>
<keyword evidence="3" id="KW-1185">Reference proteome</keyword>
<dbReference type="EMBL" id="JBHLVZ010000002">
    <property type="protein sequence ID" value="MFC0384654.1"/>
    <property type="molecule type" value="Genomic_DNA"/>
</dbReference>
<dbReference type="RefSeq" id="WP_377048727.1">
    <property type="nucleotide sequence ID" value="NZ_JBHLVZ010000002.1"/>
</dbReference>
<comment type="caution">
    <text evidence="2">The sequence shown here is derived from an EMBL/GenBank/DDBJ whole genome shotgun (WGS) entry which is preliminary data.</text>
</comment>
<sequence length="376" mass="36392">MATRTIARLFDSYADATAAVNALEAAGFRHDDVSIVANDGSGNAGGVTGQTMGATTGTPTGSLTGSDLTDRPVATGTDAEPVMDTDEAASGAGTGATIGTVLGGGAGLLAGIGALAIPGIGPIVAAGWLVAALTGAGAGAAAGGLLGSLTGAGIEERDAHVYSEGVRRGGSLVTVRTDDARADEAEAILTRYNPVDSTSREADYRSGGWTTYQGDAVVGDAQDGTRDNPPGTMASRGLDQVAGTNVSGAHPENEGSRADTTVYPKSGTAGTGTGMGTGLGATAGADMGASTGMSAAADRDVRAGSDMEPGVGTGSNPPGTQASRAFDRAAGTNVSGAFPSQSDGTAANPPGTAAERAVDKAAGTSTSGANPIRKTL</sequence>
<reference evidence="2 3" key="1">
    <citation type="submission" date="2024-09" db="EMBL/GenBank/DDBJ databases">
        <authorList>
            <person name="Sun Q."/>
            <person name="Mori K."/>
        </authorList>
    </citation>
    <scope>NUCLEOTIDE SEQUENCE [LARGE SCALE GENOMIC DNA]</scope>
    <source>
        <strain evidence="2 3">CCM 7468</strain>
    </source>
</reference>
<evidence type="ECO:0000313" key="2">
    <source>
        <dbReference type="EMBL" id="MFC0384654.1"/>
    </source>
</evidence>
<evidence type="ECO:0000313" key="3">
    <source>
        <dbReference type="Proteomes" id="UP001589789"/>
    </source>
</evidence>
<feature type="compositionally biased region" description="Low complexity" evidence="1">
    <location>
        <begin position="53"/>
        <end position="67"/>
    </location>
</feature>
<feature type="region of interest" description="Disordered" evidence="1">
    <location>
        <begin position="303"/>
        <end position="376"/>
    </location>
</feature>
<dbReference type="Proteomes" id="UP001589789">
    <property type="component" value="Unassembled WGS sequence"/>
</dbReference>
<evidence type="ECO:0000256" key="1">
    <source>
        <dbReference type="SAM" id="MobiDB-lite"/>
    </source>
</evidence>
<proteinExistence type="predicted"/>
<gene>
    <name evidence="2" type="ORF">ACFFIC_03705</name>
</gene>
<feature type="compositionally biased region" description="Polar residues" evidence="1">
    <location>
        <begin position="314"/>
        <end position="323"/>
    </location>
</feature>
<feature type="region of interest" description="Disordered" evidence="1">
    <location>
        <begin position="197"/>
        <end position="275"/>
    </location>
</feature>
<feature type="region of interest" description="Disordered" evidence="1">
    <location>
        <begin position="46"/>
        <end position="79"/>
    </location>
</feature>